<organism evidence="4 5">
    <name type="scientific">Lottia gigantea</name>
    <name type="common">Giant owl limpet</name>
    <dbReference type="NCBI Taxonomy" id="225164"/>
    <lineage>
        <taxon>Eukaryota</taxon>
        <taxon>Metazoa</taxon>
        <taxon>Spiralia</taxon>
        <taxon>Lophotrochozoa</taxon>
        <taxon>Mollusca</taxon>
        <taxon>Gastropoda</taxon>
        <taxon>Patellogastropoda</taxon>
        <taxon>Lottioidea</taxon>
        <taxon>Lottiidae</taxon>
        <taxon>Lottia</taxon>
    </lineage>
</organism>
<gene>
    <name evidence="4" type="ORF">LOTGIDRAFT_218247</name>
</gene>
<dbReference type="CDD" id="cd05332">
    <property type="entry name" value="11beta-HSD1_like_SDR_c"/>
    <property type="match status" value="1"/>
</dbReference>
<reference evidence="4 5" key="1">
    <citation type="journal article" date="2013" name="Nature">
        <title>Insights into bilaterian evolution from three spiralian genomes.</title>
        <authorList>
            <person name="Simakov O."/>
            <person name="Marletaz F."/>
            <person name="Cho S.J."/>
            <person name="Edsinger-Gonzales E."/>
            <person name="Havlak P."/>
            <person name="Hellsten U."/>
            <person name="Kuo D.H."/>
            <person name="Larsson T."/>
            <person name="Lv J."/>
            <person name="Arendt D."/>
            <person name="Savage R."/>
            <person name="Osoegawa K."/>
            <person name="de Jong P."/>
            <person name="Grimwood J."/>
            <person name="Chapman J.A."/>
            <person name="Shapiro H."/>
            <person name="Aerts A."/>
            <person name="Otillar R.P."/>
            <person name="Terry A.Y."/>
            <person name="Boore J.L."/>
            <person name="Grigoriev I.V."/>
            <person name="Lindberg D.R."/>
            <person name="Seaver E.C."/>
            <person name="Weisblat D.A."/>
            <person name="Putnam N.H."/>
            <person name="Rokhsar D.S."/>
        </authorList>
    </citation>
    <scope>NUCLEOTIDE SEQUENCE [LARGE SCALE GENOMIC DNA]</scope>
</reference>
<proteinExistence type="inferred from homology"/>
<dbReference type="RefSeq" id="XP_009059234.1">
    <property type="nucleotide sequence ID" value="XM_009060986.1"/>
</dbReference>
<dbReference type="GeneID" id="20246772"/>
<feature type="transmembrane region" description="Helical" evidence="3">
    <location>
        <begin position="6"/>
        <end position="23"/>
    </location>
</feature>
<keyword evidence="5" id="KW-1185">Reference proteome</keyword>
<dbReference type="AlphaFoldDB" id="V4A567"/>
<dbReference type="InterPro" id="IPR053011">
    <property type="entry name" value="SDR_family_member_7"/>
</dbReference>
<dbReference type="InterPro" id="IPR020904">
    <property type="entry name" value="Sc_DH/Rdtase_CS"/>
</dbReference>
<dbReference type="GO" id="GO:0016491">
    <property type="term" value="F:oxidoreductase activity"/>
    <property type="evidence" value="ECO:0007669"/>
    <property type="project" value="UniProtKB-KW"/>
</dbReference>
<protein>
    <recommendedName>
        <fullName evidence="6">Dehydrogenase/reductase SDR family member 7</fullName>
    </recommendedName>
</protein>
<evidence type="ECO:0000256" key="1">
    <source>
        <dbReference type="ARBA" id="ARBA00023002"/>
    </source>
</evidence>
<dbReference type="STRING" id="225164.V4A567"/>
<accession>V4A567</accession>
<comment type="similarity">
    <text evidence="2">Belongs to the short-chain dehydrogenases/reductases (SDR) family.</text>
</comment>
<dbReference type="PRINTS" id="PR00080">
    <property type="entry name" value="SDRFAMILY"/>
</dbReference>
<sequence>MFILTLGVAVLIIIVIIQFLRFIRSDCDLTLQYTQYMGKSPAAALGNKVVWITGASSGIGEYFAYEMAAAGCKIILSARREEELNRVKKQCLLSGPVKDEDVLVLPLDILKFDSHKLAVEKALQHFKKIDVLVNNAGRSQRASWFKTELAVDRELLEVNVLGTLSLTKAVLPYMVERKEGHIVVVSSTAGKLGAPLSGSYTGTKHALQGWFESLRIEAVEYNIDITMVCPGPVFSNILSTAFTEEKDKEFGGTMSPTDKRVTTDRCASLMAVAVANKLDEVWIALQPILFFMYLFQYCPSIARK</sequence>
<dbReference type="PANTHER" id="PTHR44269:SF1">
    <property type="entry name" value="DEHYDROGENASE_REDUCTASE SDR FAMILY MEMBER 7"/>
    <property type="match status" value="1"/>
</dbReference>
<keyword evidence="3" id="KW-0472">Membrane</keyword>
<evidence type="ECO:0000313" key="5">
    <source>
        <dbReference type="Proteomes" id="UP000030746"/>
    </source>
</evidence>
<keyword evidence="1" id="KW-0560">Oxidoreductase</keyword>
<evidence type="ECO:0000256" key="2">
    <source>
        <dbReference type="RuleBase" id="RU000363"/>
    </source>
</evidence>
<evidence type="ECO:0000256" key="3">
    <source>
        <dbReference type="SAM" id="Phobius"/>
    </source>
</evidence>
<keyword evidence="3" id="KW-1133">Transmembrane helix</keyword>
<dbReference type="Proteomes" id="UP000030746">
    <property type="component" value="Unassembled WGS sequence"/>
</dbReference>
<dbReference type="PROSITE" id="PS00061">
    <property type="entry name" value="ADH_SHORT"/>
    <property type="match status" value="1"/>
</dbReference>
<dbReference type="OrthoDB" id="47007at2759"/>
<evidence type="ECO:0000313" key="4">
    <source>
        <dbReference type="EMBL" id="ESO90160.1"/>
    </source>
</evidence>
<dbReference type="Pfam" id="PF00106">
    <property type="entry name" value="adh_short"/>
    <property type="match status" value="1"/>
</dbReference>
<dbReference type="CTD" id="20246772"/>
<dbReference type="Gene3D" id="3.40.50.720">
    <property type="entry name" value="NAD(P)-binding Rossmann-like Domain"/>
    <property type="match status" value="1"/>
</dbReference>
<dbReference type="EMBL" id="KB202481">
    <property type="protein sequence ID" value="ESO90160.1"/>
    <property type="molecule type" value="Genomic_DNA"/>
</dbReference>
<dbReference type="InterPro" id="IPR002347">
    <property type="entry name" value="SDR_fam"/>
</dbReference>
<dbReference type="HOGENOM" id="CLU_010194_2_1_1"/>
<dbReference type="SUPFAM" id="SSF51735">
    <property type="entry name" value="NAD(P)-binding Rossmann-fold domains"/>
    <property type="match status" value="1"/>
</dbReference>
<dbReference type="PRINTS" id="PR00081">
    <property type="entry name" value="GDHRDH"/>
</dbReference>
<evidence type="ECO:0008006" key="6">
    <source>
        <dbReference type="Google" id="ProtNLM"/>
    </source>
</evidence>
<dbReference type="PANTHER" id="PTHR44269">
    <property type="entry name" value="DEHYDROGENASE/REDUCTASE SDR FAMILY MEMBER 7-RELATED"/>
    <property type="match status" value="1"/>
</dbReference>
<dbReference type="KEGG" id="lgi:LOTGIDRAFT_218247"/>
<dbReference type="InterPro" id="IPR036291">
    <property type="entry name" value="NAD(P)-bd_dom_sf"/>
</dbReference>
<dbReference type="OMA" id="TWAWWLT"/>
<dbReference type="PIRSF" id="PIRSF000126">
    <property type="entry name" value="11-beta-HSD1"/>
    <property type="match status" value="1"/>
</dbReference>
<keyword evidence="3" id="KW-0812">Transmembrane</keyword>
<name>V4A567_LOTGI</name>